<dbReference type="InterPro" id="IPR015330">
    <property type="entry name" value="DNA_primase/pol_bifunc_N"/>
</dbReference>
<gene>
    <name evidence="2" type="ORF">GCM10009838_07640</name>
</gene>
<dbReference type="Pfam" id="PF09250">
    <property type="entry name" value="Prim-Pol"/>
    <property type="match status" value="1"/>
</dbReference>
<keyword evidence="3" id="KW-1185">Reference proteome</keyword>
<organism evidence="2 3">
    <name type="scientific">Catenulispora subtropica</name>
    <dbReference type="NCBI Taxonomy" id="450798"/>
    <lineage>
        <taxon>Bacteria</taxon>
        <taxon>Bacillati</taxon>
        <taxon>Actinomycetota</taxon>
        <taxon>Actinomycetes</taxon>
        <taxon>Catenulisporales</taxon>
        <taxon>Catenulisporaceae</taxon>
        <taxon>Catenulispora</taxon>
    </lineage>
</organism>
<feature type="domain" description="DNA primase/polymerase bifunctional N-terminal" evidence="1">
    <location>
        <begin position="9"/>
        <end position="198"/>
    </location>
</feature>
<sequence>MSADMLTAALDLAERGNIVFPLKPNGKTPAIPSAHEPGSDCRGECGRLGHGLWDATDDPAIIHRWWGYCPAANVGINCGASGLYVLDLDTPKPDTPPPWPPFDVEGVRDGFDALAVLAEHWVEPLPLGGLEVRTGRGGTHLYFRQPDGAQLRNTAKKLGWLIDTRGVGGYVVAPGSIVAGKPYTITTQAEPAPLPRWIRRLADPPPPPPVPPRRFRGTPNPDRYAAVVLERELARLNAAGAGERNDTLNAVAFNLGRHVARGTFTYAEAENELLHAAQGLGDANKGPDMAKSTNTIRRALADGQRKGT</sequence>
<evidence type="ECO:0000259" key="1">
    <source>
        <dbReference type="SMART" id="SM00943"/>
    </source>
</evidence>
<dbReference type="EMBL" id="BAAAQM010000003">
    <property type="protein sequence ID" value="GAA1954601.1"/>
    <property type="molecule type" value="Genomic_DNA"/>
</dbReference>
<comment type="caution">
    <text evidence="2">The sequence shown here is derived from an EMBL/GenBank/DDBJ whole genome shotgun (WGS) entry which is preliminary data.</text>
</comment>
<accession>A0ABN2QM52</accession>
<reference evidence="2 3" key="1">
    <citation type="journal article" date="2019" name="Int. J. Syst. Evol. Microbiol.">
        <title>The Global Catalogue of Microorganisms (GCM) 10K type strain sequencing project: providing services to taxonomists for standard genome sequencing and annotation.</title>
        <authorList>
            <consortium name="The Broad Institute Genomics Platform"/>
            <consortium name="The Broad Institute Genome Sequencing Center for Infectious Disease"/>
            <person name="Wu L."/>
            <person name="Ma J."/>
        </authorList>
    </citation>
    <scope>NUCLEOTIDE SEQUENCE [LARGE SCALE GENOMIC DNA]</scope>
    <source>
        <strain evidence="2 3">JCM 16013</strain>
    </source>
</reference>
<dbReference type="CDD" id="cd04859">
    <property type="entry name" value="Prim_Pol"/>
    <property type="match status" value="1"/>
</dbReference>
<dbReference type="SUPFAM" id="SSF56747">
    <property type="entry name" value="Prim-pol domain"/>
    <property type="match status" value="1"/>
</dbReference>
<proteinExistence type="predicted"/>
<dbReference type="Proteomes" id="UP001499854">
    <property type="component" value="Unassembled WGS sequence"/>
</dbReference>
<evidence type="ECO:0000313" key="3">
    <source>
        <dbReference type="Proteomes" id="UP001499854"/>
    </source>
</evidence>
<dbReference type="SMART" id="SM00943">
    <property type="entry name" value="Prim-Pol"/>
    <property type="match status" value="1"/>
</dbReference>
<evidence type="ECO:0000313" key="2">
    <source>
        <dbReference type="EMBL" id="GAA1954601.1"/>
    </source>
</evidence>
<protein>
    <submittedName>
        <fullName evidence="2">Bifunctional DNA primase/polymerase</fullName>
    </submittedName>
</protein>
<name>A0ABN2QM52_9ACTN</name>